<reference evidence="1 2" key="1">
    <citation type="submission" date="2024-01" db="EMBL/GenBank/DDBJ databases">
        <title>The genomes of 5 underutilized Papilionoideae crops provide insights into root nodulation and disease resistanc.</title>
        <authorList>
            <person name="Yuan L."/>
        </authorList>
    </citation>
    <scope>NUCLEOTIDE SEQUENCE [LARGE SCALE GENOMIC DNA]</scope>
    <source>
        <strain evidence="1">ZHUSHIDOU_FW_LH</strain>
        <tissue evidence="1">Leaf</tissue>
    </source>
</reference>
<keyword evidence="2" id="KW-1185">Reference proteome</keyword>
<sequence length="102" mass="12095">MKLVYSMDFAYIPFSFNVESFLLHKMAYKRFIISPLLYPWIVVFKFSQLQLQVDSALSEFLQEIKNSSVRLLLMFCIFDTLLKGYSTLYSMDINDFSDLFQT</sequence>
<dbReference type="Proteomes" id="UP001372338">
    <property type="component" value="Unassembled WGS sequence"/>
</dbReference>
<evidence type="ECO:0000313" key="2">
    <source>
        <dbReference type="Proteomes" id="UP001372338"/>
    </source>
</evidence>
<comment type="caution">
    <text evidence="1">The sequence shown here is derived from an EMBL/GenBank/DDBJ whole genome shotgun (WGS) entry which is preliminary data.</text>
</comment>
<gene>
    <name evidence="1" type="ORF">RIF29_38791</name>
</gene>
<protein>
    <submittedName>
        <fullName evidence="1">Uncharacterized protein</fullName>
    </submittedName>
</protein>
<evidence type="ECO:0000313" key="1">
    <source>
        <dbReference type="EMBL" id="KAK7243976.1"/>
    </source>
</evidence>
<dbReference type="AlphaFoldDB" id="A0AAN9HP94"/>
<organism evidence="1 2">
    <name type="scientific">Crotalaria pallida</name>
    <name type="common">Smooth rattlebox</name>
    <name type="synonym">Crotalaria striata</name>
    <dbReference type="NCBI Taxonomy" id="3830"/>
    <lineage>
        <taxon>Eukaryota</taxon>
        <taxon>Viridiplantae</taxon>
        <taxon>Streptophyta</taxon>
        <taxon>Embryophyta</taxon>
        <taxon>Tracheophyta</taxon>
        <taxon>Spermatophyta</taxon>
        <taxon>Magnoliopsida</taxon>
        <taxon>eudicotyledons</taxon>
        <taxon>Gunneridae</taxon>
        <taxon>Pentapetalae</taxon>
        <taxon>rosids</taxon>
        <taxon>fabids</taxon>
        <taxon>Fabales</taxon>
        <taxon>Fabaceae</taxon>
        <taxon>Papilionoideae</taxon>
        <taxon>50 kb inversion clade</taxon>
        <taxon>genistoids sensu lato</taxon>
        <taxon>core genistoids</taxon>
        <taxon>Crotalarieae</taxon>
        <taxon>Crotalaria</taxon>
    </lineage>
</organism>
<proteinExistence type="predicted"/>
<dbReference type="EMBL" id="JAYWIO010000008">
    <property type="protein sequence ID" value="KAK7243976.1"/>
    <property type="molecule type" value="Genomic_DNA"/>
</dbReference>
<name>A0AAN9HP94_CROPI</name>
<accession>A0AAN9HP94</accession>